<evidence type="ECO:0000256" key="7">
    <source>
        <dbReference type="ARBA" id="ARBA00024799"/>
    </source>
</evidence>
<dbReference type="EC" id="6.3.5.-" evidence="10"/>
<dbReference type="InterPro" id="IPR023168">
    <property type="entry name" value="GatB_Yqey_C_2"/>
</dbReference>
<reference evidence="12 13" key="1">
    <citation type="submission" date="2017-06" db="EMBL/GenBank/DDBJ databases">
        <title>Draft Genome Sequence of Natranaerobius trueperi halophilic, alkalithermophilic bacteria from soda lakes.</title>
        <authorList>
            <person name="Zhao B."/>
        </authorList>
    </citation>
    <scope>NUCLEOTIDE SEQUENCE [LARGE SCALE GENOMIC DNA]</scope>
    <source>
        <strain evidence="12 13">DSM 18760</strain>
    </source>
</reference>
<dbReference type="SMART" id="SM00845">
    <property type="entry name" value="GatB_Yqey"/>
    <property type="match status" value="1"/>
</dbReference>
<dbReference type="InterPro" id="IPR014746">
    <property type="entry name" value="Gln_synth/guanido_kin_cat_dom"/>
</dbReference>
<keyword evidence="13" id="KW-1185">Reference proteome</keyword>
<dbReference type="InterPro" id="IPR042114">
    <property type="entry name" value="GatB_C_1"/>
</dbReference>
<organism evidence="12 13">
    <name type="scientific">Natranaerobius trueperi</name>
    <dbReference type="NCBI Taxonomy" id="759412"/>
    <lineage>
        <taxon>Bacteria</taxon>
        <taxon>Bacillati</taxon>
        <taxon>Bacillota</taxon>
        <taxon>Clostridia</taxon>
        <taxon>Natranaerobiales</taxon>
        <taxon>Natranaerobiaceae</taxon>
        <taxon>Natranaerobius</taxon>
    </lineage>
</organism>
<dbReference type="PANTHER" id="PTHR11659">
    <property type="entry name" value="GLUTAMYL-TRNA GLN AMIDOTRANSFERASE SUBUNIT B MITOCHONDRIAL AND PROKARYOTIC PET112-RELATED"/>
    <property type="match status" value="1"/>
</dbReference>
<evidence type="ECO:0000256" key="5">
    <source>
        <dbReference type="ARBA" id="ARBA00022840"/>
    </source>
</evidence>
<protein>
    <recommendedName>
        <fullName evidence="10">Aspartyl/glutamyl-tRNA(Asn/Gln) amidotransferase subunit B</fullName>
        <shortName evidence="10">Asp/Glu-ADT subunit B</shortName>
        <ecNumber evidence="10">6.3.5.-</ecNumber>
    </recommendedName>
</protein>
<dbReference type="NCBIfam" id="NF004015">
    <property type="entry name" value="PRK05477.1-5"/>
    <property type="match status" value="1"/>
</dbReference>
<dbReference type="InterPro" id="IPR017958">
    <property type="entry name" value="Gln-tRNA_amidoTrfase_suB_CS"/>
</dbReference>
<gene>
    <name evidence="10" type="primary">gatB</name>
    <name evidence="12" type="ORF">CDO51_01550</name>
</gene>
<name>A0A226C122_9FIRM</name>
<dbReference type="PROSITE" id="PS01234">
    <property type="entry name" value="GATB"/>
    <property type="match status" value="1"/>
</dbReference>
<dbReference type="InterPro" id="IPR017959">
    <property type="entry name" value="Asn/Gln-tRNA_amidoTrfase_suB/E"/>
</dbReference>
<evidence type="ECO:0000256" key="4">
    <source>
        <dbReference type="ARBA" id="ARBA00022741"/>
    </source>
</evidence>
<dbReference type="GO" id="GO:0050567">
    <property type="term" value="F:glutaminyl-tRNA synthase (glutamine-hydrolyzing) activity"/>
    <property type="evidence" value="ECO:0007669"/>
    <property type="project" value="UniProtKB-UniRule"/>
</dbReference>
<dbReference type="GO" id="GO:0006412">
    <property type="term" value="P:translation"/>
    <property type="evidence" value="ECO:0007669"/>
    <property type="project" value="UniProtKB-UniRule"/>
</dbReference>
<comment type="function">
    <text evidence="7 10">Allows the formation of correctly charged Asn-tRNA(Asn) or Gln-tRNA(Gln) through the transamidation of misacylated Asp-tRNA(Asn) or Glu-tRNA(Gln) in organisms which lack either or both of asparaginyl-tRNA or glutaminyl-tRNA synthetases. The reaction takes place in the presence of glutamine and ATP through an activated phospho-Asp-tRNA(Asn) or phospho-Glu-tRNA(Gln).</text>
</comment>
<evidence type="ECO:0000256" key="1">
    <source>
        <dbReference type="ARBA" id="ARBA00005306"/>
    </source>
</evidence>
<dbReference type="NCBIfam" id="NF004014">
    <property type="entry name" value="PRK05477.1-4"/>
    <property type="match status" value="1"/>
</dbReference>
<evidence type="ECO:0000256" key="6">
    <source>
        <dbReference type="ARBA" id="ARBA00022917"/>
    </source>
</evidence>
<dbReference type="GO" id="GO:0016740">
    <property type="term" value="F:transferase activity"/>
    <property type="evidence" value="ECO:0007669"/>
    <property type="project" value="UniProtKB-KW"/>
</dbReference>
<evidence type="ECO:0000313" key="12">
    <source>
        <dbReference type="EMBL" id="OWZ84732.1"/>
    </source>
</evidence>
<keyword evidence="12" id="KW-0808">Transferase</keyword>
<proteinExistence type="inferred from homology"/>
<dbReference type="Pfam" id="PF02934">
    <property type="entry name" value="GatB_N"/>
    <property type="match status" value="1"/>
</dbReference>
<keyword evidence="3 10" id="KW-0436">Ligase</keyword>
<comment type="subunit">
    <text evidence="2 10">Heterotrimer of A, B and C subunits.</text>
</comment>
<comment type="similarity">
    <text evidence="1 10">Belongs to the GatB/GatE family. GatB subfamily.</text>
</comment>
<dbReference type="NCBIfam" id="TIGR00133">
    <property type="entry name" value="gatB"/>
    <property type="match status" value="1"/>
</dbReference>
<dbReference type="FunFam" id="1.10.150.380:FF:000001">
    <property type="entry name" value="Aspartyl/glutamyl-tRNA(Asn/Gln) amidotransferase subunit B"/>
    <property type="match status" value="1"/>
</dbReference>
<dbReference type="EMBL" id="NIQC01000002">
    <property type="protein sequence ID" value="OWZ84732.1"/>
    <property type="molecule type" value="Genomic_DNA"/>
</dbReference>
<comment type="caution">
    <text evidence="12">The sequence shown here is derived from an EMBL/GenBank/DDBJ whole genome shotgun (WGS) entry which is preliminary data.</text>
</comment>
<evidence type="ECO:0000256" key="2">
    <source>
        <dbReference type="ARBA" id="ARBA00011123"/>
    </source>
</evidence>
<evidence type="ECO:0000313" key="13">
    <source>
        <dbReference type="Proteomes" id="UP000214588"/>
    </source>
</evidence>
<dbReference type="InterPro" id="IPR018027">
    <property type="entry name" value="Asn/Gln_amidotransferase"/>
</dbReference>
<dbReference type="OrthoDB" id="9804078at2"/>
<dbReference type="Gene3D" id="1.10.10.410">
    <property type="match status" value="1"/>
</dbReference>
<dbReference type="RefSeq" id="WP_089022536.1">
    <property type="nucleotide sequence ID" value="NZ_NIQC01000002.1"/>
</dbReference>
<dbReference type="InterPro" id="IPR006075">
    <property type="entry name" value="Asn/Gln-tRNA_Trfase_suB/E_cat"/>
</dbReference>
<keyword evidence="6 10" id="KW-0648">Protein biosynthesis</keyword>
<dbReference type="AlphaFoldDB" id="A0A226C122"/>
<dbReference type="Proteomes" id="UP000214588">
    <property type="component" value="Unassembled WGS sequence"/>
</dbReference>
<dbReference type="HAMAP" id="MF_00121">
    <property type="entry name" value="GatB"/>
    <property type="match status" value="1"/>
</dbReference>
<evidence type="ECO:0000256" key="10">
    <source>
        <dbReference type="HAMAP-Rule" id="MF_00121"/>
    </source>
</evidence>
<sequence length="474" mass="53242">MSKYETVIGLEVHAELSTETKIFCGCSTKFGEEPNSNVCPICLGMPGTLPVLNKRALELAMKAGLALNCEIADYSKFDRKNYFYPDLPKAYQISQFDLPICKDGYLDITVNGEQKRVRINRIHMEEDAGKLVHSGGEGSLVDINRAGVPLIEIVTEPDISSPEEAKAYLEALKAILQYTDVSDCKMEEGSLRCDANVSIREKGSTEFGTKTEVKNMNSFRAVERALKFEVERQIDEVEAGESIVQETRRWDEGRGITVSMRSKEEAHDYRYFPDPDLVPLAVTEEHVEKVRSEIPELPNEKKQRFMDEFQLSEYDASVITGDKSLAEFFDKCVESYNEPKKVANWVMGEVSRVLNEDQLDIEETNIDSDKMVELLKLENEGTISSKIAKEVFDDMYLTGKSPKAIVEEKGLVQISDTSELEGIIDEVISENPGAVEDYHSGKKKAMGFLVGQIMKKTKGKANPQKVNELLQVKL</sequence>
<keyword evidence="4 10" id="KW-0547">Nucleotide-binding</keyword>
<dbReference type="SUPFAM" id="SSF89095">
    <property type="entry name" value="GatB/YqeY motif"/>
    <property type="match status" value="1"/>
</dbReference>
<dbReference type="PANTHER" id="PTHR11659:SF0">
    <property type="entry name" value="GLUTAMYL-TRNA(GLN) AMIDOTRANSFERASE SUBUNIT B, MITOCHONDRIAL"/>
    <property type="match status" value="1"/>
</dbReference>
<dbReference type="GO" id="GO:0070681">
    <property type="term" value="P:glutaminyl-tRNAGln biosynthesis via transamidation"/>
    <property type="evidence" value="ECO:0007669"/>
    <property type="project" value="TreeGrafter"/>
</dbReference>
<dbReference type="Gene3D" id="1.10.150.380">
    <property type="entry name" value="GatB domain, N-terminal subdomain"/>
    <property type="match status" value="1"/>
</dbReference>
<evidence type="ECO:0000259" key="11">
    <source>
        <dbReference type="SMART" id="SM00845"/>
    </source>
</evidence>
<dbReference type="InterPro" id="IPR004413">
    <property type="entry name" value="GatB"/>
</dbReference>
<keyword evidence="5 10" id="KW-0067">ATP-binding</keyword>
<feature type="domain" description="Asn/Gln amidotransferase" evidence="11">
    <location>
        <begin position="327"/>
        <end position="474"/>
    </location>
</feature>
<dbReference type="GO" id="GO:0050566">
    <property type="term" value="F:asparaginyl-tRNA synthase (glutamine-hydrolyzing) activity"/>
    <property type="evidence" value="ECO:0007669"/>
    <property type="project" value="RHEA"/>
</dbReference>
<comment type="catalytic activity">
    <reaction evidence="9 10">
        <text>L-glutamyl-tRNA(Gln) + L-glutamine + ATP + H2O = L-glutaminyl-tRNA(Gln) + L-glutamate + ADP + phosphate + H(+)</text>
        <dbReference type="Rhea" id="RHEA:17521"/>
        <dbReference type="Rhea" id="RHEA-COMP:9681"/>
        <dbReference type="Rhea" id="RHEA-COMP:9684"/>
        <dbReference type="ChEBI" id="CHEBI:15377"/>
        <dbReference type="ChEBI" id="CHEBI:15378"/>
        <dbReference type="ChEBI" id="CHEBI:29985"/>
        <dbReference type="ChEBI" id="CHEBI:30616"/>
        <dbReference type="ChEBI" id="CHEBI:43474"/>
        <dbReference type="ChEBI" id="CHEBI:58359"/>
        <dbReference type="ChEBI" id="CHEBI:78520"/>
        <dbReference type="ChEBI" id="CHEBI:78521"/>
        <dbReference type="ChEBI" id="CHEBI:456216"/>
    </reaction>
</comment>
<dbReference type="NCBIfam" id="NF004012">
    <property type="entry name" value="PRK05477.1-2"/>
    <property type="match status" value="1"/>
</dbReference>
<evidence type="ECO:0000256" key="9">
    <source>
        <dbReference type="ARBA" id="ARBA00047913"/>
    </source>
</evidence>
<comment type="catalytic activity">
    <reaction evidence="8 10">
        <text>L-aspartyl-tRNA(Asn) + L-glutamine + ATP + H2O = L-asparaginyl-tRNA(Asn) + L-glutamate + ADP + phosphate + 2 H(+)</text>
        <dbReference type="Rhea" id="RHEA:14513"/>
        <dbReference type="Rhea" id="RHEA-COMP:9674"/>
        <dbReference type="Rhea" id="RHEA-COMP:9677"/>
        <dbReference type="ChEBI" id="CHEBI:15377"/>
        <dbReference type="ChEBI" id="CHEBI:15378"/>
        <dbReference type="ChEBI" id="CHEBI:29985"/>
        <dbReference type="ChEBI" id="CHEBI:30616"/>
        <dbReference type="ChEBI" id="CHEBI:43474"/>
        <dbReference type="ChEBI" id="CHEBI:58359"/>
        <dbReference type="ChEBI" id="CHEBI:78515"/>
        <dbReference type="ChEBI" id="CHEBI:78516"/>
        <dbReference type="ChEBI" id="CHEBI:456216"/>
    </reaction>
</comment>
<evidence type="ECO:0000256" key="8">
    <source>
        <dbReference type="ARBA" id="ARBA00047380"/>
    </source>
</evidence>
<dbReference type="GO" id="GO:0005524">
    <property type="term" value="F:ATP binding"/>
    <property type="evidence" value="ECO:0007669"/>
    <property type="project" value="UniProtKB-KW"/>
</dbReference>
<evidence type="ECO:0000256" key="3">
    <source>
        <dbReference type="ARBA" id="ARBA00022598"/>
    </source>
</evidence>
<dbReference type="Pfam" id="PF02637">
    <property type="entry name" value="GatB_Yqey"/>
    <property type="match status" value="1"/>
</dbReference>
<accession>A0A226C122</accession>
<dbReference type="FunFam" id="1.10.10.410:FF:000001">
    <property type="entry name" value="Aspartyl/glutamyl-tRNA(Asn/Gln) amidotransferase subunit B"/>
    <property type="match status" value="1"/>
</dbReference>
<dbReference type="SUPFAM" id="SSF55931">
    <property type="entry name" value="Glutamine synthetase/guanido kinase"/>
    <property type="match status" value="1"/>
</dbReference>
<dbReference type="InterPro" id="IPR003789">
    <property type="entry name" value="Asn/Gln_tRNA_amidoTrase-B-like"/>
</dbReference>